<proteinExistence type="predicted"/>
<dbReference type="GO" id="GO:0051287">
    <property type="term" value="F:NAD binding"/>
    <property type="evidence" value="ECO:0007669"/>
    <property type="project" value="InterPro"/>
</dbReference>
<dbReference type="GO" id="GO:0005829">
    <property type="term" value="C:cytosol"/>
    <property type="evidence" value="ECO:0007669"/>
    <property type="project" value="TreeGrafter"/>
</dbReference>
<dbReference type="InterPro" id="IPR006140">
    <property type="entry name" value="D-isomer_DH_NAD-bd"/>
</dbReference>
<dbReference type="GO" id="GO:0030267">
    <property type="term" value="F:glyoxylate reductase (NADPH) activity"/>
    <property type="evidence" value="ECO:0007669"/>
    <property type="project" value="TreeGrafter"/>
</dbReference>
<keyword evidence="5" id="KW-1185">Reference proteome</keyword>
<evidence type="ECO:0000313" key="4">
    <source>
        <dbReference type="EMBL" id="PWJ20747.1"/>
    </source>
</evidence>
<organism evidence="4 5">
    <name type="scientific">Faecalicatena orotica</name>
    <dbReference type="NCBI Taxonomy" id="1544"/>
    <lineage>
        <taxon>Bacteria</taxon>
        <taxon>Bacillati</taxon>
        <taxon>Bacillota</taxon>
        <taxon>Clostridia</taxon>
        <taxon>Lachnospirales</taxon>
        <taxon>Lachnospiraceae</taxon>
        <taxon>Faecalicatena</taxon>
    </lineage>
</organism>
<dbReference type="GO" id="GO:0016618">
    <property type="term" value="F:hydroxypyruvate reductase [NAD(P)H] activity"/>
    <property type="evidence" value="ECO:0007669"/>
    <property type="project" value="TreeGrafter"/>
</dbReference>
<keyword evidence="2" id="KW-0520">NAD</keyword>
<dbReference type="EMBL" id="QGDL01000021">
    <property type="protein sequence ID" value="PWJ20747.1"/>
    <property type="molecule type" value="Genomic_DNA"/>
</dbReference>
<dbReference type="PANTHER" id="PTHR10996">
    <property type="entry name" value="2-HYDROXYACID DEHYDROGENASE-RELATED"/>
    <property type="match status" value="1"/>
</dbReference>
<name>A0A2Y9BKG6_9FIRM</name>
<reference evidence="4 5" key="1">
    <citation type="submission" date="2018-05" db="EMBL/GenBank/DDBJ databases">
        <title>The Hungate 1000. A catalogue of reference genomes from the rumen microbiome.</title>
        <authorList>
            <person name="Kelly W."/>
        </authorList>
    </citation>
    <scope>NUCLEOTIDE SEQUENCE [LARGE SCALE GENOMIC DNA]</scope>
    <source>
        <strain evidence="4 5">NLAE-zl-C242</strain>
    </source>
</reference>
<accession>A0A2Y9BKG6</accession>
<sequence length="336" mass="38135">MKVIFLNDNISKLKMVFDINKVLDTIGCNLNDICFTKNDVLKRKREFDDVEVIFSTWYMPQFTQNEIVDIFPNLKAVFYAAGTVKYFAEPFLENGIKIFQSGQANGIAVAEFTVAQILLANKGYFQAQRIYKSPLYRYNYNKAHSIIKIKPGNYEATVGIIGVGAIGSYVVELLRPYNLRVLISDPAISKEEANEWGTVVVSLEEIFENSDVISNHLPDIPSTKNLLNYKLFNSMKKGATFINTGRGSTVVEKDLVKALKRDATKCALLDVTGHEPIWPWSPLLYMRNIFLSPHMAGSTGKEEKRLGEYALETYRQYIKGFDCHGEVTKDILYKMT</sequence>
<dbReference type="Pfam" id="PF02826">
    <property type="entry name" value="2-Hacid_dh_C"/>
    <property type="match status" value="1"/>
</dbReference>
<evidence type="ECO:0000256" key="2">
    <source>
        <dbReference type="ARBA" id="ARBA00023027"/>
    </source>
</evidence>
<dbReference type="Proteomes" id="UP000245845">
    <property type="component" value="Unassembled WGS sequence"/>
</dbReference>
<dbReference type="Gene3D" id="3.40.50.720">
    <property type="entry name" value="NAD(P)-binding Rossmann-like Domain"/>
    <property type="match status" value="2"/>
</dbReference>
<dbReference type="SUPFAM" id="SSF52283">
    <property type="entry name" value="Formate/glycerate dehydrogenase catalytic domain-like"/>
    <property type="match status" value="1"/>
</dbReference>
<comment type="caution">
    <text evidence="4">The sequence shown here is derived from an EMBL/GenBank/DDBJ whole genome shotgun (WGS) entry which is preliminary data.</text>
</comment>
<dbReference type="InterPro" id="IPR050223">
    <property type="entry name" value="D-isomer_2-hydroxyacid_DH"/>
</dbReference>
<feature type="domain" description="D-isomer specific 2-hydroxyacid dehydrogenase NAD-binding" evidence="3">
    <location>
        <begin position="153"/>
        <end position="296"/>
    </location>
</feature>
<evidence type="ECO:0000259" key="3">
    <source>
        <dbReference type="Pfam" id="PF02826"/>
    </source>
</evidence>
<dbReference type="CDD" id="cd12167">
    <property type="entry name" value="2-Hacid_dh_8"/>
    <property type="match status" value="1"/>
</dbReference>
<dbReference type="PANTHER" id="PTHR10996:SF178">
    <property type="entry name" value="2-HYDROXYACID DEHYDROGENASE YGL185C-RELATED"/>
    <property type="match status" value="1"/>
</dbReference>
<dbReference type="RefSeq" id="WP_109733766.1">
    <property type="nucleotide sequence ID" value="NZ_BAAACK010000008.1"/>
</dbReference>
<protein>
    <submittedName>
        <fullName evidence="4">Phosphoglycerate dehydrogenase-like enzyme</fullName>
    </submittedName>
</protein>
<dbReference type="AlphaFoldDB" id="A0A2Y9BKG6"/>
<gene>
    <name evidence="4" type="ORF">A8806_12163</name>
</gene>
<dbReference type="InterPro" id="IPR036291">
    <property type="entry name" value="NAD(P)-bd_dom_sf"/>
</dbReference>
<evidence type="ECO:0000313" key="5">
    <source>
        <dbReference type="Proteomes" id="UP000245845"/>
    </source>
</evidence>
<keyword evidence="1" id="KW-0560">Oxidoreductase</keyword>
<dbReference type="SUPFAM" id="SSF51735">
    <property type="entry name" value="NAD(P)-binding Rossmann-fold domains"/>
    <property type="match status" value="1"/>
</dbReference>
<evidence type="ECO:0000256" key="1">
    <source>
        <dbReference type="ARBA" id="ARBA00023002"/>
    </source>
</evidence>
<dbReference type="OrthoDB" id="9805416at2"/>